<dbReference type="Gene3D" id="2.30.42.10">
    <property type="match status" value="1"/>
</dbReference>
<name>A0ABQ4KA14_9BACI</name>
<keyword evidence="4" id="KW-0720">Serine protease</keyword>
<keyword evidence="7" id="KW-1185">Reference proteome</keyword>
<keyword evidence="2 6" id="KW-0645">Protease</keyword>
<dbReference type="InterPro" id="IPR001478">
    <property type="entry name" value="PDZ"/>
</dbReference>
<dbReference type="SMART" id="SM00228">
    <property type="entry name" value="PDZ"/>
    <property type="match status" value="1"/>
</dbReference>
<comment type="caution">
    <text evidence="6">The sequence shown here is derived from an EMBL/GenBank/DDBJ whole genome shotgun (WGS) entry which is preliminary data.</text>
</comment>
<dbReference type="GO" id="GO:0008233">
    <property type="term" value="F:peptidase activity"/>
    <property type="evidence" value="ECO:0007669"/>
    <property type="project" value="UniProtKB-KW"/>
</dbReference>
<dbReference type="SUPFAM" id="SSF50494">
    <property type="entry name" value="Trypsin-like serine proteases"/>
    <property type="match status" value="1"/>
</dbReference>
<reference evidence="6 7" key="1">
    <citation type="submission" date="2021-03" db="EMBL/GenBank/DDBJ databases">
        <title>Antimicrobial resistance genes in bacteria isolated from Japanese honey, and their potential for conferring macrolide and lincosamide resistance in the American foulbrood pathogen Paenibacillus larvae.</title>
        <authorList>
            <person name="Okamoto M."/>
            <person name="Kumagai M."/>
            <person name="Kanamori H."/>
            <person name="Takamatsu D."/>
        </authorList>
    </citation>
    <scope>NUCLEOTIDE SEQUENCE [LARGE SCALE GENOMIC DNA]</scope>
    <source>
        <strain evidence="6 7">J1TS3</strain>
    </source>
</reference>
<dbReference type="EMBL" id="BOQT01000012">
    <property type="protein sequence ID" value="GIN21978.1"/>
    <property type="molecule type" value="Genomic_DNA"/>
</dbReference>
<organism evidence="6 7">
    <name type="scientific">Siminovitchia fordii</name>
    <dbReference type="NCBI Taxonomy" id="254759"/>
    <lineage>
        <taxon>Bacteria</taxon>
        <taxon>Bacillati</taxon>
        <taxon>Bacillota</taxon>
        <taxon>Bacilli</taxon>
        <taxon>Bacillales</taxon>
        <taxon>Bacillaceae</taxon>
        <taxon>Siminovitchia</taxon>
    </lineage>
</organism>
<evidence type="ECO:0000256" key="4">
    <source>
        <dbReference type="ARBA" id="ARBA00022825"/>
    </source>
</evidence>
<dbReference type="PANTHER" id="PTHR22939">
    <property type="entry name" value="SERINE PROTEASE FAMILY S1C HTRA-RELATED"/>
    <property type="match status" value="1"/>
</dbReference>
<dbReference type="PANTHER" id="PTHR22939:SF129">
    <property type="entry name" value="SERINE PROTEASE HTRA2, MITOCHONDRIAL"/>
    <property type="match status" value="1"/>
</dbReference>
<dbReference type="GO" id="GO:0006508">
    <property type="term" value="P:proteolysis"/>
    <property type="evidence" value="ECO:0007669"/>
    <property type="project" value="UniProtKB-KW"/>
</dbReference>
<evidence type="ECO:0000259" key="5">
    <source>
        <dbReference type="PROSITE" id="PS50106"/>
    </source>
</evidence>
<proteinExistence type="inferred from homology"/>
<dbReference type="InterPro" id="IPR036034">
    <property type="entry name" value="PDZ_sf"/>
</dbReference>
<dbReference type="InterPro" id="IPR043504">
    <property type="entry name" value="Peptidase_S1_PA_chymotrypsin"/>
</dbReference>
<dbReference type="Proteomes" id="UP000680279">
    <property type="component" value="Unassembled WGS sequence"/>
</dbReference>
<dbReference type="CDD" id="cd06781">
    <property type="entry name" value="cpPDZ_BsHtra-like"/>
    <property type="match status" value="1"/>
</dbReference>
<dbReference type="PRINTS" id="PR00834">
    <property type="entry name" value="PROTEASES2C"/>
</dbReference>
<evidence type="ECO:0000313" key="7">
    <source>
        <dbReference type="Proteomes" id="UP000680279"/>
    </source>
</evidence>
<dbReference type="Pfam" id="PF13365">
    <property type="entry name" value="Trypsin_2"/>
    <property type="match status" value="1"/>
</dbReference>
<feature type="domain" description="PDZ" evidence="5">
    <location>
        <begin position="263"/>
        <end position="339"/>
    </location>
</feature>
<sequence>MIGGLIGALIIAVLAPSIFGVSRNENPNSATIQQNEDKTTKEQVSLDVSTDVTKAVEKAGKGVVGITNIQTANFWSTGQESQQAVGVGSGVIYKKEGDKAYIVTNHHVVEDATELEVTLSDGRKVPGKQQGSDIWTDLAVVEINSKDLGEGFVTEFGDSDALHIGEPVLAIGNPLGLEFAGSVTQGIVSGVNRAVPVDINKDGVPDWNAEVIQTDAAINPGNSGGALVNIAGQVVGINSMKIATQAVEGIGFSIPINYVIPIIEDLEKYGEVKRPSMGVTLRDVAEISAYHQEQTLKLPKDITYGIMIEKVMANSPAAKAGLKELDVIVALDGDKVEDVVSLRKYLYNKKKVGDSMKVTYYRAGKKQDADIQLTDETRL</sequence>
<evidence type="ECO:0000256" key="1">
    <source>
        <dbReference type="ARBA" id="ARBA00010541"/>
    </source>
</evidence>
<dbReference type="PROSITE" id="PS50106">
    <property type="entry name" value="PDZ"/>
    <property type="match status" value="1"/>
</dbReference>
<dbReference type="SUPFAM" id="SSF50156">
    <property type="entry name" value="PDZ domain-like"/>
    <property type="match status" value="1"/>
</dbReference>
<gene>
    <name evidence="6" type="primary">yyxA</name>
    <name evidence="6" type="ORF">J1TS3_31120</name>
</gene>
<accession>A0ABQ4KA14</accession>
<evidence type="ECO:0000256" key="2">
    <source>
        <dbReference type="ARBA" id="ARBA00022670"/>
    </source>
</evidence>
<keyword evidence="3" id="KW-0378">Hydrolase</keyword>
<protein>
    <submittedName>
        <fullName evidence="6">Serine protease YyxA</fullName>
    </submittedName>
</protein>
<comment type="similarity">
    <text evidence="1">Belongs to the peptidase S1C family.</text>
</comment>
<dbReference type="Pfam" id="PF13180">
    <property type="entry name" value="PDZ_2"/>
    <property type="match status" value="1"/>
</dbReference>
<dbReference type="Gene3D" id="2.40.10.10">
    <property type="entry name" value="Trypsin-like serine proteases"/>
    <property type="match status" value="2"/>
</dbReference>
<dbReference type="InterPro" id="IPR001940">
    <property type="entry name" value="Peptidase_S1C"/>
</dbReference>
<evidence type="ECO:0000256" key="3">
    <source>
        <dbReference type="ARBA" id="ARBA00022801"/>
    </source>
</evidence>
<dbReference type="InterPro" id="IPR009003">
    <property type="entry name" value="Peptidase_S1_PA"/>
</dbReference>
<evidence type="ECO:0000313" key="6">
    <source>
        <dbReference type="EMBL" id="GIN21978.1"/>
    </source>
</evidence>